<dbReference type="Pfam" id="PF10282">
    <property type="entry name" value="Lactonase"/>
    <property type="match status" value="1"/>
</dbReference>
<sequence>MLSSVAAFSFLMFPLVILAEKHHLLVSTFSVDSIYSVEFDDESLTMSLIANNSAAAAGWITTNSARTFIYAAAWTSPGQVAAYTLNNNYTISLLDSIEGCDASGNPLYVSLLEEQNMILSAESTCSLVYGVDPTNGSFTSQIQVVDYNSSSFVHGIDPTPNGKFVFAADIDQDAVWGFSVDGNGTLVLGEITTAPSSSDGPRHVAFHPNSTYLYVLEQNGCNVDIYSIDNSTGALTYTNQTVATVPSANCTGYWADEVRLSADASILYASTRGRESTTDGFVQGYALSSDGGSFIIPSSDLTTSTTLFSYQTTTSGNSANAVNPAPSTIDVGGKYFVALTDSEIGFLAMLEYYPGNGSMVEVARLSLDDGGCCAASVWLD</sequence>
<evidence type="ECO:0000256" key="2">
    <source>
        <dbReference type="SAM" id="SignalP"/>
    </source>
</evidence>
<gene>
    <name evidence="3" type="ORF">STEHIDRAFT_116697</name>
</gene>
<feature type="chain" id="PRO_5004444476" evidence="2">
    <location>
        <begin position="20"/>
        <end position="380"/>
    </location>
</feature>
<evidence type="ECO:0000313" key="4">
    <source>
        <dbReference type="Proteomes" id="UP000053927"/>
    </source>
</evidence>
<protein>
    <submittedName>
        <fullName evidence="3">3-carboxy-cis,cis-mucoante lactonizing enzyme</fullName>
    </submittedName>
</protein>
<dbReference type="RefSeq" id="XP_007311679.1">
    <property type="nucleotide sequence ID" value="XM_007311617.1"/>
</dbReference>
<dbReference type="KEGG" id="shs:STEHIDRAFT_116697"/>
<dbReference type="PANTHER" id="PTHR30344:SF4">
    <property type="entry name" value="CYCLASE, PUTATIVE (AFU_ORTHOLOGUE AFUA_6G11580)-RELATED"/>
    <property type="match status" value="1"/>
</dbReference>
<dbReference type="SUPFAM" id="SSF75011">
    <property type="entry name" value="3-carboxy-cis,cis-mucoante lactonizing enzyme"/>
    <property type="match status" value="1"/>
</dbReference>
<dbReference type="PANTHER" id="PTHR30344">
    <property type="entry name" value="6-PHOSPHOGLUCONOLACTONASE-RELATED"/>
    <property type="match status" value="1"/>
</dbReference>
<dbReference type="OMA" id="DTSEGWM"/>
<keyword evidence="2" id="KW-0732">Signal</keyword>
<proteinExistence type="inferred from homology"/>
<organism evidence="3 4">
    <name type="scientific">Stereum hirsutum (strain FP-91666)</name>
    <name type="common">White-rot fungus</name>
    <dbReference type="NCBI Taxonomy" id="721885"/>
    <lineage>
        <taxon>Eukaryota</taxon>
        <taxon>Fungi</taxon>
        <taxon>Dikarya</taxon>
        <taxon>Basidiomycota</taxon>
        <taxon>Agaricomycotina</taxon>
        <taxon>Agaricomycetes</taxon>
        <taxon>Russulales</taxon>
        <taxon>Stereaceae</taxon>
        <taxon>Stereum</taxon>
    </lineage>
</organism>
<dbReference type="Proteomes" id="UP000053927">
    <property type="component" value="Unassembled WGS sequence"/>
</dbReference>
<feature type="signal peptide" evidence="2">
    <location>
        <begin position="1"/>
        <end position="19"/>
    </location>
</feature>
<dbReference type="EMBL" id="JH687407">
    <property type="protein sequence ID" value="EIM79226.1"/>
    <property type="molecule type" value="Genomic_DNA"/>
</dbReference>
<dbReference type="Gene3D" id="2.130.10.10">
    <property type="entry name" value="YVTN repeat-like/Quinoprotein amine dehydrogenase"/>
    <property type="match status" value="1"/>
</dbReference>
<reference evidence="4" key="1">
    <citation type="journal article" date="2012" name="Science">
        <title>The Paleozoic origin of enzymatic lignin decomposition reconstructed from 31 fungal genomes.</title>
        <authorList>
            <person name="Floudas D."/>
            <person name="Binder M."/>
            <person name="Riley R."/>
            <person name="Barry K."/>
            <person name="Blanchette R.A."/>
            <person name="Henrissat B."/>
            <person name="Martinez A.T."/>
            <person name="Otillar R."/>
            <person name="Spatafora J.W."/>
            <person name="Yadav J.S."/>
            <person name="Aerts A."/>
            <person name="Benoit I."/>
            <person name="Boyd A."/>
            <person name="Carlson A."/>
            <person name="Copeland A."/>
            <person name="Coutinho P.M."/>
            <person name="de Vries R.P."/>
            <person name="Ferreira P."/>
            <person name="Findley K."/>
            <person name="Foster B."/>
            <person name="Gaskell J."/>
            <person name="Glotzer D."/>
            <person name="Gorecki P."/>
            <person name="Heitman J."/>
            <person name="Hesse C."/>
            <person name="Hori C."/>
            <person name="Igarashi K."/>
            <person name="Jurgens J.A."/>
            <person name="Kallen N."/>
            <person name="Kersten P."/>
            <person name="Kohler A."/>
            <person name="Kuees U."/>
            <person name="Kumar T.K.A."/>
            <person name="Kuo A."/>
            <person name="LaButti K."/>
            <person name="Larrondo L.F."/>
            <person name="Lindquist E."/>
            <person name="Ling A."/>
            <person name="Lombard V."/>
            <person name="Lucas S."/>
            <person name="Lundell T."/>
            <person name="Martin R."/>
            <person name="McLaughlin D.J."/>
            <person name="Morgenstern I."/>
            <person name="Morin E."/>
            <person name="Murat C."/>
            <person name="Nagy L.G."/>
            <person name="Nolan M."/>
            <person name="Ohm R.A."/>
            <person name="Patyshakuliyeva A."/>
            <person name="Rokas A."/>
            <person name="Ruiz-Duenas F.J."/>
            <person name="Sabat G."/>
            <person name="Salamov A."/>
            <person name="Samejima M."/>
            <person name="Schmutz J."/>
            <person name="Slot J.C."/>
            <person name="St John F."/>
            <person name="Stenlid J."/>
            <person name="Sun H."/>
            <person name="Sun S."/>
            <person name="Syed K."/>
            <person name="Tsang A."/>
            <person name="Wiebenga A."/>
            <person name="Young D."/>
            <person name="Pisabarro A."/>
            <person name="Eastwood D.C."/>
            <person name="Martin F."/>
            <person name="Cullen D."/>
            <person name="Grigoriev I.V."/>
            <person name="Hibbett D.S."/>
        </authorList>
    </citation>
    <scope>NUCLEOTIDE SEQUENCE [LARGE SCALE GENOMIC DNA]</scope>
    <source>
        <strain evidence="4">FP-91666</strain>
    </source>
</reference>
<dbReference type="eggNOG" id="ENOG502QVHY">
    <property type="taxonomic scope" value="Eukaryota"/>
</dbReference>
<dbReference type="InterPro" id="IPR015943">
    <property type="entry name" value="WD40/YVTN_repeat-like_dom_sf"/>
</dbReference>
<dbReference type="InterPro" id="IPR019405">
    <property type="entry name" value="Lactonase_7-beta_prop"/>
</dbReference>
<comment type="similarity">
    <text evidence="1">Belongs to the cycloisomerase 2 family.</text>
</comment>
<dbReference type="OrthoDB" id="9972196at2759"/>
<dbReference type="AlphaFoldDB" id="R7RVQ1"/>
<accession>R7RVQ1</accession>
<evidence type="ECO:0000313" key="3">
    <source>
        <dbReference type="EMBL" id="EIM79226.1"/>
    </source>
</evidence>
<dbReference type="GO" id="GO:0017057">
    <property type="term" value="F:6-phosphogluconolactonase activity"/>
    <property type="evidence" value="ECO:0007669"/>
    <property type="project" value="TreeGrafter"/>
</dbReference>
<dbReference type="GeneID" id="18795966"/>
<name>R7RVQ1_STEHR</name>
<evidence type="ECO:0000256" key="1">
    <source>
        <dbReference type="ARBA" id="ARBA00005564"/>
    </source>
</evidence>
<keyword evidence="4" id="KW-1185">Reference proteome</keyword>
<dbReference type="InterPro" id="IPR050282">
    <property type="entry name" value="Cycloisomerase_2"/>
</dbReference>